<dbReference type="PRINTS" id="PR00044">
    <property type="entry name" value="LEUZIPPRMYC"/>
</dbReference>
<dbReference type="AlphaFoldDB" id="A0A8B9ULB8"/>
<dbReference type="Proteomes" id="UP000694549">
    <property type="component" value="Unplaced"/>
</dbReference>
<keyword evidence="4" id="KW-1185">Reference proteome</keyword>
<feature type="compositionally biased region" description="Basic residues" evidence="1">
    <location>
        <begin position="125"/>
        <end position="134"/>
    </location>
</feature>
<reference evidence="3" key="2">
    <citation type="submission" date="2025-09" db="UniProtKB">
        <authorList>
            <consortium name="Ensembl"/>
        </authorList>
    </citation>
    <scope>IDENTIFICATION</scope>
</reference>
<name>A0A8B9ULB8_9AVES</name>
<sequence length="155" mass="16948">MERDPSPHYFYDHDTGEDFHRSTAPSEDIWKKFELVPTPPRSPLGSPGDKGWGGGAEERAGGPARHGPAAEEPEYLLGPGPIFGNLSAFILRDCMWSGFSARERLEKAMTEKLAPGPPRAGPGARRSRGSRCRGSRPGLATWAPNKKQQRANNAR</sequence>
<reference evidence="3" key="1">
    <citation type="submission" date="2025-08" db="UniProtKB">
        <authorList>
            <consortium name="Ensembl"/>
        </authorList>
    </citation>
    <scope>IDENTIFICATION</scope>
</reference>
<dbReference type="Pfam" id="PF01056">
    <property type="entry name" value="Myc_N"/>
    <property type="match status" value="2"/>
</dbReference>
<dbReference type="PANTHER" id="PTHR45851">
    <property type="entry name" value="MYC PROTO-ONCOGENE"/>
    <property type="match status" value="1"/>
</dbReference>
<feature type="region of interest" description="Disordered" evidence="1">
    <location>
        <begin position="108"/>
        <end position="155"/>
    </location>
</feature>
<dbReference type="InterPro" id="IPR012682">
    <property type="entry name" value="Tscrpt_reg_Myc_N"/>
</dbReference>
<dbReference type="InterPro" id="IPR050433">
    <property type="entry name" value="Myc_transcription_factors"/>
</dbReference>
<evidence type="ECO:0000313" key="4">
    <source>
        <dbReference type="Proteomes" id="UP000694549"/>
    </source>
</evidence>
<dbReference type="InterPro" id="IPR002418">
    <property type="entry name" value="Tscrpt_reg_Myc"/>
</dbReference>
<organism evidence="3 4">
    <name type="scientific">Anas zonorhyncha</name>
    <name type="common">Eastern spot-billed duck</name>
    <dbReference type="NCBI Taxonomy" id="75864"/>
    <lineage>
        <taxon>Eukaryota</taxon>
        <taxon>Metazoa</taxon>
        <taxon>Chordata</taxon>
        <taxon>Craniata</taxon>
        <taxon>Vertebrata</taxon>
        <taxon>Euteleostomi</taxon>
        <taxon>Archelosauria</taxon>
        <taxon>Archosauria</taxon>
        <taxon>Dinosauria</taxon>
        <taxon>Saurischia</taxon>
        <taxon>Theropoda</taxon>
        <taxon>Coelurosauria</taxon>
        <taxon>Aves</taxon>
        <taxon>Neognathae</taxon>
        <taxon>Galloanserae</taxon>
        <taxon>Anseriformes</taxon>
        <taxon>Anatidae</taxon>
        <taxon>Anatinae</taxon>
        <taxon>Anas</taxon>
    </lineage>
</organism>
<feature type="region of interest" description="Disordered" evidence="1">
    <location>
        <begin position="1"/>
        <end position="74"/>
    </location>
</feature>
<proteinExistence type="predicted"/>
<evidence type="ECO:0000259" key="2">
    <source>
        <dbReference type="Pfam" id="PF01056"/>
    </source>
</evidence>
<evidence type="ECO:0000313" key="3">
    <source>
        <dbReference type="Ensembl" id="ENSAZOP00000011126.1"/>
    </source>
</evidence>
<accession>A0A8B9ULB8</accession>
<evidence type="ECO:0000256" key="1">
    <source>
        <dbReference type="SAM" id="MobiDB-lite"/>
    </source>
</evidence>
<feature type="domain" description="Transcription regulator Myc N-terminal" evidence="2">
    <location>
        <begin position="9"/>
        <end position="44"/>
    </location>
</feature>
<feature type="compositionally biased region" description="Basic and acidic residues" evidence="1">
    <location>
        <begin position="1"/>
        <end position="21"/>
    </location>
</feature>
<feature type="domain" description="Transcription regulator Myc N-terminal" evidence="2">
    <location>
        <begin position="86"/>
        <end position="126"/>
    </location>
</feature>
<dbReference type="GO" id="GO:0003700">
    <property type="term" value="F:DNA-binding transcription factor activity"/>
    <property type="evidence" value="ECO:0007669"/>
    <property type="project" value="InterPro"/>
</dbReference>
<dbReference type="Ensembl" id="ENSAZOT00000011884.1">
    <property type="protein sequence ID" value="ENSAZOP00000011126.1"/>
    <property type="gene ID" value="ENSAZOG00000007121.1"/>
</dbReference>
<protein>
    <recommendedName>
        <fullName evidence="2">Transcription regulator Myc N-terminal domain-containing protein</fullName>
    </recommendedName>
</protein>